<dbReference type="EMBL" id="FNFE01000009">
    <property type="protein sequence ID" value="SDK97747.1"/>
    <property type="molecule type" value="Genomic_DNA"/>
</dbReference>
<evidence type="ECO:0000313" key="3">
    <source>
        <dbReference type="Proteomes" id="UP000198882"/>
    </source>
</evidence>
<accession>A0A1G9GAU5</accession>
<keyword evidence="3" id="KW-1185">Reference proteome</keyword>
<sequence length="96" mass="10625">MLFALAPLQTNGEEFMSPTLILVSTVIFLIISVVIGYWVYKDASKRDNNEVLWAIGTAGLTFFTFIFGLVALVAYFIIRGDETSDEPPEEATGGDW</sequence>
<organism evidence="2 3">
    <name type="scientific">Natronorubrum texcoconense</name>
    <dbReference type="NCBI Taxonomy" id="1095776"/>
    <lineage>
        <taxon>Archaea</taxon>
        <taxon>Methanobacteriati</taxon>
        <taxon>Methanobacteriota</taxon>
        <taxon>Stenosarchaea group</taxon>
        <taxon>Halobacteria</taxon>
        <taxon>Halobacteriales</taxon>
        <taxon>Natrialbaceae</taxon>
        <taxon>Natronorubrum</taxon>
    </lineage>
</organism>
<dbReference type="AlphaFoldDB" id="A0A1G9GAU5"/>
<proteinExistence type="predicted"/>
<keyword evidence="1" id="KW-0812">Transmembrane</keyword>
<evidence type="ECO:0000313" key="2">
    <source>
        <dbReference type="EMBL" id="SDK97747.1"/>
    </source>
</evidence>
<feature type="transmembrane region" description="Helical" evidence="1">
    <location>
        <begin position="52"/>
        <end position="78"/>
    </location>
</feature>
<dbReference type="OrthoDB" id="342743at2157"/>
<dbReference type="Proteomes" id="UP000198882">
    <property type="component" value="Unassembled WGS sequence"/>
</dbReference>
<feature type="transmembrane region" description="Helical" evidence="1">
    <location>
        <begin position="20"/>
        <end position="40"/>
    </location>
</feature>
<evidence type="ECO:0000256" key="1">
    <source>
        <dbReference type="SAM" id="Phobius"/>
    </source>
</evidence>
<keyword evidence="1" id="KW-0472">Membrane</keyword>
<protein>
    <submittedName>
        <fullName evidence="2">Uncharacterized protein</fullName>
    </submittedName>
</protein>
<reference evidence="3" key="1">
    <citation type="submission" date="2016-10" db="EMBL/GenBank/DDBJ databases">
        <authorList>
            <person name="Varghese N."/>
            <person name="Submissions S."/>
        </authorList>
    </citation>
    <scope>NUCLEOTIDE SEQUENCE [LARGE SCALE GENOMIC DNA]</scope>
    <source>
        <strain evidence="3">B4,CECT 8067,JCM 17497</strain>
    </source>
</reference>
<name>A0A1G9GAU5_9EURY</name>
<gene>
    <name evidence="2" type="ORF">SAMN04515672_4422</name>
</gene>
<dbReference type="STRING" id="1095776.SAMN04515672_4422"/>
<keyword evidence="1" id="KW-1133">Transmembrane helix</keyword>
<dbReference type="RefSeq" id="WP_090311852.1">
    <property type="nucleotide sequence ID" value="NZ_FNFE01000009.1"/>
</dbReference>